<comment type="caution">
    <text evidence="1">The sequence shown here is derived from an EMBL/GenBank/DDBJ whole genome shotgun (WGS) entry which is preliminary data.</text>
</comment>
<evidence type="ECO:0000313" key="2">
    <source>
        <dbReference type="Proteomes" id="UP001607302"/>
    </source>
</evidence>
<accession>A0ABD2AH47</accession>
<reference evidence="1 2" key="1">
    <citation type="journal article" date="2024" name="Ann. Entomol. Soc. Am.">
        <title>Genomic analyses of the southern and eastern yellowjacket wasps (Hymenoptera: Vespidae) reveal evolutionary signatures of social life.</title>
        <authorList>
            <person name="Catto M.A."/>
            <person name="Caine P.B."/>
            <person name="Orr S.E."/>
            <person name="Hunt B.G."/>
            <person name="Goodisman M.A.D."/>
        </authorList>
    </citation>
    <scope>NUCLEOTIDE SEQUENCE [LARGE SCALE GENOMIC DNA]</scope>
    <source>
        <strain evidence="1">233</strain>
        <tissue evidence="1">Head and thorax</tissue>
    </source>
</reference>
<keyword evidence="2" id="KW-1185">Reference proteome</keyword>
<dbReference type="AlphaFoldDB" id="A0ABD2AH47"/>
<proteinExistence type="predicted"/>
<dbReference type="Proteomes" id="UP001607302">
    <property type="component" value="Unassembled WGS sequence"/>
</dbReference>
<organism evidence="1 2">
    <name type="scientific">Vespula squamosa</name>
    <name type="common">Southern yellow jacket</name>
    <name type="synonym">Wasp</name>
    <dbReference type="NCBI Taxonomy" id="30214"/>
    <lineage>
        <taxon>Eukaryota</taxon>
        <taxon>Metazoa</taxon>
        <taxon>Ecdysozoa</taxon>
        <taxon>Arthropoda</taxon>
        <taxon>Hexapoda</taxon>
        <taxon>Insecta</taxon>
        <taxon>Pterygota</taxon>
        <taxon>Neoptera</taxon>
        <taxon>Endopterygota</taxon>
        <taxon>Hymenoptera</taxon>
        <taxon>Apocrita</taxon>
        <taxon>Aculeata</taxon>
        <taxon>Vespoidea</taxon>
        <taxon>Vespidae</taxon>
        <taxon>Vespinae</taxon>
        <taxon>Vespula</taxon>
    </lineage>
</organism>
<sequence>MHHDLLAVYSGPFILRMRYEFKTLSGYYVRPNIIEVYPFEGGISFEMKSSANENRILSKFIPWVPVELNSRFTCTLVDKGKASEGSVRTSTFRHHFDLHARSGYEFDVLSEQN</sequence>
<evidence type="ECO:0000313" key="1">
    <source>
        <dbReference type="EMBL" id="KAL2719587.1"/>
    </source>
</evidence>
<protein>
    <submittedName>
        <fullName evidence="1">Uncharacterized protein</fullName>
    </submittedName>
</protein>
<gene>
    <name evidence="1" type="ORF">V1478_011049</name>
</gene>
<name>A0ABD2AH47_VESSQ</name>
<dbReference type="EMBL" id="JAUDFV010000149">
    <property type="protein sequence ID" value="KAL2719587.1"/>
    <property type="molecule type" value="Genomic_DNA"/>
</dbReference>